<evidence type="ECO:0000259" key="7">
    <source>
        <dbReference type="Pfam" id="PF02771"/>
    </source>
</evidence>
<dbReference type="AlphaFoldDB" id="A0A2S6NKY6"/>
<protein>
    <submittedName>
        <fullName evidence="8">Acyl-CoA dehydrogenase</fullName>
    </submittedName>
</protein>
<dbReference type="PANTHER" id="PTHR43884">
    <property type="entry name" value="ACYL-COA DEHYDROGENASE"/>
    <property type="match status" value="1"/>
</dbReference>
<dbReference type="InterPro" id="IPR037069">
    <property type="entry name" value="AcylCoA_DH/ox_N_sf"/>
</dbReference>
<gene>
    <name evidence="8" type="ORF">CCS01_06450</name>
</gene>
<reference evidence="8 9" key="1">
    <citation type="journal article" date="2018" name="Arch. Microbiol.">
        <title>New insights into the metabolic potential of the phototrophic purple bacterium Rhodopila globiformis DSM 161(T) from its draft genome sequence and evidence for a vanadium-dependent nitrogenase.</title>
        <authorList>
            <person name="Imhoff J.F."/>
            <person name="Rahn T."/>
            <person name="Kunzel S."/>
            <person name="Neulinger S.C."/>
        </authorList>
    </citation>
    <scope>NUCLEOTIDE SEQUENCE [LARGE SCALE GENOMIC DNA]</scope>
    <source>
        <strain evidence="8 9">DSM 161</strain>
    </source>
</reference>
<dbReference type="SUPFAM" id="SSF56645">
    <property type="entry name" value="Acyl-CoA dehydrogenase NM domain-like"/>
    <property type="match status" value="1"/>
</dbReference>
<dbReference type="RefSeq" id="WP_104518029.1">
    <property type="nucleotide sequence ID" value="NZ_NHRY01000066.1"/>
</dbReference>
<dbReference type="PANTHER" id="PTHR43884:SF20">
    <property type="entry name" value="ACYL-COA DEHYDROGENASE FADE28"/>
    <property type="match status" value="1"/>
</dbReference>
<feature type="domain" description="Acyl-CoA dehydrogenase/oxidase C-terminal" evidence="6">
    <location>
        <begin position="212"/>
        <end position="346"/>
    </location>
</feature>
<dbReference type="Gene3D" id="1.20.140.10">
    <property type="entry name" value="Butyryl-CoA Dehydrogenase, subunit A, domain 3"/>
    <property type="match status" value="1"/>
</dbReference>
<evidence type="ECO:0000256" key="2">
    <source>
        <dbReference type="ARBA" id="ARBA00009347"/>
    </source>
</evidence>
<keyword evidence="5" id="KW-0560">Oxidoreductase</keyword>
<dbReference type="CDD" id="cd00567">
    <property type="entry name" value="ACAD"/>
    <property type="match status" value="1"/>
</dbReference>
<evidence type="ECO:0000259" key="6">
    <source>
        <dbReference type="Pfam" id="PF00441"/>
    </source>
</evidence>
<dbReference type="GO" id="GO:0050660">
    <property type="term" value="F:flavin adenine dinucleotide binding"/>
    <property type="evidence" value="ECO:0007669"/>
    <property type="project" value="InterPro"/>
</dbReference>
<evidence type="ECO:0000256" key="3">
    <source>
        <dbReference type="ARBA" id="ARBA00022630"/>
    </source>
</evidence>
<dbReference type="EMBL" id="NHRY01000066">
    <property type="protein sequence ID" value="PPQ35860.1"/>
    <property type="molecule type" value="Genomic_DNA"/>
</dbReference>
<comment type="cofactor">
    <cofactor evidence="1">
        <name>FAD</name>
        <dbReference type="ChEBI" id="CHEBI:57692"/>
    </cofactor>
</comment>
<evidence type="ECO:0000313" key="9">
    <source>
        <dbReference type="Proteomes" id="UP000239724"/>
    </source>
</evidence>
<keyword evidence="3" id="KW-0285">Flavoprotein</keyword>
<dbReference type="GO" id="GO:0003995">
    <property type="term" value="F:acyl-CoA dehydrogenase activity"/>
    <property type="evidence" value="ECO:0007669"/>
    <property type="project" value="TreeGrafter"/>
</dbReference>
<comment type="caution">
    <text evidence="8">The sequence shown here is derived from an EMBL/GenBank/DDBJ whole genome shotgun (WGS) entry which is preliminary data.</text>
</comment>
<name>A0A2S6NKY6_RHOGL</name>
<evidence type="ECO:0000256" key="5">
    <source>
        <dbReference type="ARBA" id="ARBA00023002"/>
    </source>
</evidence>
<evidence type="ECO:0000256" key="1">
    <source>
        <dbReference type="ARBA" id="ARBA00001974"/>
    </source>
</evidence>
<dbReference type="InterPro" id="IPR013786">
    <property type="entry name" value="AcylCoA_DH/ox_N"/>
</dbReference>
<sequence length="367" mass="39648">MNFDFSDDLKQLRDQARRFLSERCTPAVARRSLDGQERYAVDLWREIAGMGWIGAAIPEEFGGAGLGYEGLCVLAEEIGRVVAPAPFASTAYLAAEAILTAGSDAQRREWLPKLADGSTIACFALSEGAGNPEPDAIHARAVGGMLKGIKWPVADGGIADIAVVVACNEARQASLYLADLANVRRRDLTTVDPTRNQARLDFEAVPAERLGNGGWGAVQRVLDRAAILFAFEQVGGADACLHMARDYALERYAFGRPIGSFQAIKHKLADVYVALELARSNAYYGAWALGADATDLPLAAATARVSATEAFHLASKENIQTHGGIGFTWAVDCHLFYRRSKELALAIGSLPFWKHRLVDLLETRNAA</sequence>
<feature type="domain" description="Acyl-CoA dehydrogenase/oxidase N-terminal" evidence="7">
    <location>
        <begin position="6"/>
        <end position="117"/>
    </location>
</feature>
<accession>A0A2S6NKY6</accession>
<dbReference type="SUPFAM" id="SSF47203">
    <property type="entry name" value="Acyl-CoA dehydrogenase C-terminal domain-like"/>
    <property type="match status" value="1"/>
</dbReference>
<dbReference type="InterPro" id="IPR009075">
    <property type="entry name" value="AcylCo_DH/oxidase_C"/>
</dbReference>
<dbReference type="OrthoDB" id="7328575at2"/>
<dbReference type="InterPro" id="IPR036250">
    <property type="entry name" value="AcylCo_DH-like_C"/>
</dbReference>
<keyword evidence="9" id="KW-1185">Reference proteome</keyword>
<dbReference type="Pfam" id="PF00441">
    <property type="entry name" value="Acyl-CoA_dh_1"/>
    <property type="match status" value="1"/>
</dbReference>
<keyword evidence="4" id="KW-0274">FAD</keyword>
<organism evidence="8 9">
    <name type="scientific">Rhodopila globiformis</name>
    <name type="common">Rhodopseudomonas globiformis</name>
    <dbReference type="NCBI Taxonomy" id="1071"/>
    <lineage>
        <taxon>Bacteria</taxon>
        <taxon>Pseudomonadati</taxon>
        <taxon>Pseudomonadota</taxon>
        <taxon>Alphaproteobacteria</taxon>
        <taxon>Acetobacterales</taxon>
        <taxon>Acetobacteraceae</taxon>
        <taxon>Rhodopila</taxon>
    </lineage>
</organism>
<dbReference type="Gene3D" id="1.10.540.10">
    <property type="entry name" value="Acyl-CoA dehydrogenase/oxidase, N-terminal domain"/>
    <property type="match status" value="1"/>
</dbReference>
<dbReference type="InterPro" id="IPR009100">
    <property type="entry name" value="AcylCoA_DH/oxidase_NM_dom_sf"/>
</dbReference>
<comment type="similarity">
    <text evidence="2">Belongs to the acyl-CoA dehydrogenase family.</text>
</comment>
<dbReference type="Proteomes" id="UP000239724">
    <property type="component" value="Unassembled WGS sequence"/>
</dbReference>
<proteinExistence type="inferred from homology"/>
<dbReference type="Pfam" id="PF02771">
    <property type="entry name" value="Acyl-CoA_dh_N"/>
    <property type="match status" value="1"/>
</dbReference>
<evidence type="ECO:0000256" key="4">
    <source>
        <dbReference type="ARBA" id="ARBA00022827"/>
    </source>
</evidence>
<evidence type="ECO:0000313" key="8">
    <source>
        <dbReference type="EMBL" id="PPQ35860.1"/>
    </source>
</evidence>